<protein>
    <submittedName>
        <fullName evidence="1">Uncharacterized protein</fullName>
    </submittedName>
</protein>
<accession>A0A1J5HPU1</accession>
<evidence type="ECO:0000313" key="2">
    <source>
        <dbReference type="Proteomes" id="UP000182344"/>
    </source>
</evidence>
<dbReference type="EMBL" id="MNZO01000042">
    <property type="protein sequence ID" value="OIP86748.1"/>
    <property type="molecule type" value="Genomic_DNA"/>
</dbReference>
<comment type="caution">
    <text evidence="1">The sequence shown here is derived from an EMBL/GenBank/DDBJ whole genome shotgun (WGS) entry which is preliminary data.</text>
</comment>
<proteinExistence type="predicted"/>
<evidence type="ECO:0000313" key="1">
    <source>
        <dbReference type="EMBL" id="OIP86748.1"/>
    </source>
</evidence>
<dbReference type="AlphaFoldDB" id="A0A1J5HPU1"/>
<organism evidence="1 2">
    <name type="scientific">Candidatus Shapirobacteria bacterium CG2_30_35_20</name>
    <dbReference type="NCBI Taxonomy" id="1805376"/>
    <lineage>
        <taxon>Bacteria</taxon>
        <taxon>Candidatus Shapironibacteriota</taxon>
    </lineage>
</organism>
<dbReference type="Proteomes" id="UP000182344">
    <property type="component" value="Unassembled WGS sequence"/>
</dbReference>
<sequence length="266" mass="32267">MEKPNIAVVFWFYKEPEICINRLKLIKKYNPKIKIFGLFGGNQNEESLYNEKLGGYLDDFYTHPSANSDWKWIHGDLMLLDWYKDRGQKLKWDSVVIVQWDMLVFDSFDHQFPNIKRGEMFMSGLQTLDKYTEENWEWTSPNGEFRADFENFLNYVDKKYNYHNKLLPCCLFVLEIIPRMFFEKYLTVENKGIGMLEYKIPIYAEIFNIKKYLKDMGAHWWGNVEEYPLNAEPTEIKTEYIEKELIKKNGWRIFHPYFKIWEENEK</sequence>
<reference evidence="1 2" key="1">
    <citation type="journal article" date="2016" name="Environ. Microbiol.">
        <title>Genomic resolution of a cold subsurface aquifer community provides metabolic insights for novel microbes adapted to high CO concentrations.</title>
        <authorList>
            <person name="Probst A.J."/>
            <person name="Castelle C.J."/>
            <person name="Singh A."/>
            <person name="Brown C.T."/>
            <person name="Anantharaman K."/>
            <person name="Sharon I."/>
            <person name="Hug L.A."/>
            <person name="Burstein D."/>
            <person name="Emerson J.B."/>
            <person name="Thomas B.C."/>
            <person name="Banfield J.F."/>
        </authorList>
    </citation>
    <scope>NUCLEOTIDE SEQUENCE [LARGE SCALE GENOMIC DNA]</scope>
    <source>
        <strain evidence="1">CG2_30_35_20</strain>
    </source>
</reference>
<gene>
    <name evidence="1" type="ORF">AUK05_02860</name>
</gene>
<name>A0A1J5HPU1_9BACT</name>